<dbReference type="InterPro" id="IPR004843">
    <property type="entry name" value="Calcineurin-like_PHP"/>
</dbReference>
<dbReference type="AlphaFoldDB" id="A0A644TL49"/>
<name>A0A644TL49_9ZZZZ</name>
<dbReference type="Pfam" id="PF00149">
    <property type="entry name" value="Metallophos"/>
    <property type="match status" value="1"/>
</dbReference>
<dbReference type="Gene3D" id="3.60.21.10">
    <property type="match status" value="1"/>
</dbReference>
<organism evidence="2">
    <name type="scientific">bioreactor metagenome</name>
    <dbReference type="NCBI Taxonomy" id="1076179"/>
    <lineage>
        <taxon>unclassified sequences</taxon>
        <taxon>metagenomes</taxon>
        <taxon>ecological metagenomes</taxon>
    </lineage>
</organism>
<evidence type="ECO:0000313" key="2">
    <source>
        <dbReference type="EMBL" id="MPL67663.1"/>
    </source>
</evidence>
<proteinExistence type="predicted"/>
<dbReference type="GO" id="GO:0016787">
    <property type="term" value="F:hydrolase activity"/>
    <property type="evidence" value="ECO:0007669"/>
    <property type="project" value="InterPro"/>
</dbReference>
<protein>
    <recommendedName>
        <fullName evidence="1">Calcineurin-like phosphoesterase domain-containing protein</fullName>
    </recommendedName>
</protein>
<dbReference type="EMBL" id="VSSQ01000038">
    <property type="protein sequence ID" value="MPL67663.1"/>
    <property type="molecule type" value="Genomic_DNA"/>
</dbReference>
<dbReference type="InterPro" id="IPR052963">
    <property type="entry name" value="Pantetheine_PDE"/>
</dbReference>
<comment type="caution">
    <text evidence="2">The sequence shown here is derived from an EMBL/GenBank/DDBJ whole genome shotgun (WGS) entry which is preliminary data.</text>
</comment>
<dbReference type="PANTHER" id="PTHR36492:SF2">
    <property type="entry name" value="[ACYL-CARRIER-PROTEIN] PHOSPHODIESTERASE PPTH"/>
    <property type="match status" value="1"/>
</dbReference>
<dbReference type="SUPFAM" id="SSF56300">
    <property type="entry name" value="Metallo-dependent phosphatases"/>
    <property type="match status" value="1"/>
</dbReference>
<dbReference type="PANTHER" id="PTHR36492">
    <property type="match status" value="1"/>
</dbReference>
<dbReference type="CDD" id="cd00838">
    <property type="entry name" value="MPP_superfamily"/>
    <property type="match status" value="1"/>
</dbReference>
<gene>
    <name evidence="2" type="ORF">SDC9_13361</name>
</gene>
<evidence type="ECO:0000259" key="1">
    <source>
        <dbReference type="Pfam" id="PF00149"/>
    </source>
</evidence>
<feature type="domain" description="Calcineurin-like phosphoesterase" evidence="1">
    <location>
        <begin position="4"/>
        <end position="152"/>
    </location>
</feature>
<sequence length="330" mass="36270">MGVRVGLISDIHVDLNRIEGEDLVTGLLARASRERELDVLLVAGDISSDYALSLKTIAALEAESGARVLFVPGNHDIWNEHYPGRKAWESYNALLEHPGNLGRGTVGLGEGWTAVGDLGWYDFAYGDPSFSLKDFERMNHSGRTWQDKIKSIWDRPTLKMHRLFMERLETRLEESVNAMAGGKAVNAVAAETANASAFAGKATGDGATAVGRKILFATHVVQIREFTVQAPDAQWKYFNAFLGSPEYGALARRYGAKLAVCGHVHYRRQVLKGETRFVCPCLGYVTEWPAPADPEKQIAETLQVFELGPREAIPLTNARGQAAVERDSNA</sequence>
<reference evidence="2" key="1">
    <citation type="submission" date="2019-08" db="EMBL/GenBank/DDBJ databases">
        <authorList>
            <person name="Kucharzyk K."/>
            <person name="Murdoch R.W."/>
            <person name="Higgins S."/>
            <person name="Loffler F."/>
        </authorList>
    </citation>
    <scope>NUCLEOTIDE SEQUENCE</scope>
</reference>
<dbReference type="InterPro" id="IPR029052">
    <property type="entry name" value="Metallo-depent_PP-like"/>
</dbReference>
<accession>A0A644TL49</accession>